<sequence>MRKKTEARRLQFVMAAGKLFVTHGIASVTMESIAAEASSSKVTLYNYFSSREALFEAYIIEVGKGWVERLLDAPKTGQTLSNILNHLGMSYLALVTKPDIVALNRLIIGEAGRFPELANLFYELGPEKTLRYIGEVIGELMGKNLLRQGDVRAVSLHFKALCEADIVERIMWGLDCVPADETLLESSVNTATRAFMQLYAQS</sequence>
<keyword evidence="5" id="KW-1185">Reference proteome</keyword>
<dbReference type="Gene3D" id="1.10.357.10">
    <property type="entry name" value="Tetracycline Repressor, domain 2"/>
    <property type="match status" value="1"/>
</dbReference>
<organism evidence="4 5">
    <name type="scientific">Martelella alba</name>
    <dbReference type="NCBI Taxonomy" id="2590451"/>
    <lineage>
        <taxon>Bacteria</taxon>
        <taxon>Pseudomonadati</taxon>
        <taxon>Pseudomonadota</taxon>
        <taxon>Alphaproteobacteria</taxon>
        <taxon>Hyphomicrobiales</taxon>
        <taxon>Aurantimonadaceae</taxon>
        <taxon>Martelella</taxon>
    </lineage>
</organism>
<name>A0ABY2SF63_9HYPH</name>
<evidence type="ECO:0000256" key="1">
    <source>
        <dbReference type="ARBA" id="ARBA00023125"/>
    </source>
</evidence>
<dbReference type="PROSITE" id="PS50977">
    <property type="entry name" value="HTH_TETR_2"/>
    <property type="match status" value="1"/>
</dbReference>
<feature type="DNA-binding region" description="H-T-H motif" evidence="2">
    <location>
        <begin position="29"/>
        <end position="48"/>
    </location>
</feature>
<gene>
    <name evidence="4" type="ORF">FCN80_21320</name>
</gene>
<reference evidence="4 5" key="1">
    <citation type="submission" date="2019-04" db="EMBL/GenBank/DDBJ databases">
        <authorList>
            <person name="Li M."/>
            <person name="Gao C."/>
        </authorList>
    </citation>
    <scope>NUCLEOTIDE SEQUENCE [LARGE SCALE GENOMIC DNA]</scope>
    <source>
        <strain evidence="4 5">BGMRC 2031</strain>
    </source>
</reference>
<dbReference type="Gene3D" id="1.10.10.60">
    <property type="entry name" value="Homeodomain-like"/>
    <property type="match status" value="1"/>
</dbReference>
<evidence type="ECO:0000313" key="4">
    <source>
        <dbReference type="EMBL" id="TKI03515.1"/>
    </source>
</evidence>
<keyword evidence="1 2" id="KW-0238">DNA-binding</keyword>
<comment type="caution">
    <text evidence="4">The sequence shown here is derived from an EMBL/GenBank/DDBJ whole genome shotgun (WGS) entry which is preliminary data.</text>
</comment>
<proteinExistence type="predicted"/>
<dbReference type="PANTHER" id="PTHR30055:SF146">
    <property type="entry name" value="HTH-TYPE TRANSCRIPTIONAL DUAL REGULATOR CECR"/>
    <property type="match status" value="1"/>
</dbReference>
<dbReference type="PANTHER" id="PTHR30055">
    <property type="entry name" value="HTH-TYPE TRANSCRIPTIONAL REGULATOR RUTR"/>
    <property type="match status" value="1"/>
</dbReference>
<dbReference type="InterPro" id="IPR050109">
    <property type="entry name" value="HTH-type_TetR-like_transc_reg"/>
</dbReference>
<protein>
    <submittedName>
        <fullName evidence="4">TetR/AcrR family transcriptional regulator</fullName>
    </submittedName>
</protein>
<dbReference type="SUPFAM" id="SSF46689">
    <property type="entry name" value="Homeodomain-like"/>
    <property type="match status" value="1"/>
</dbReference>
<dbReference type="Pfam" id="PF14246">
    <property type="entry name" value="TetR_C_7"/>
    <property type="match status" value="1"/>
</dbReference>
<evidence type="ECO:0000256" key="2">
    <source>
        <dbReference type="PROSITE-ProRule" id="PRU00335"/>
    </source>
</evidence>
<dbReference type="InterPro" id="IPR009057">
    <property type="entry name" value="Homeodomain-like_sf"/>
</dbReference>
<accession>A0ABY2SF63</accession>
<evidence type="ECO:0000259" key="3">
    <source>
        <dbReference type="PROSITE" id="PS50977"/>
    </source>
</evidence>
<feature type="domain" description="HTH tetR-type" evidence="3">
    <location>
        <begin position="6"/>
        <end position="66"/>
    </location>
</feature>
<dbReference type="InterPro" id="IPR039536">
    <property type="entry name" value="TetR_C_Proteobacteria"/>
</dbReference>
<dbReference type="RefSeq" id="WP_136992359.1">
    <property type="nucleotide sequence ID" value="NZ_SZPQ01000042.1"/>
</dbReference>
<dbReference type="InterPro" id="IPR001647">
    <property type="entry name" value="HTH_TetR"/>
</dbReference>
<evidence type="ECO:0000313" key="5">
    <source>
        <dbReference type="Proteomes" id="UP000305202"/>
    </source>
</evidence>
<dbReference type="Pfam" id="PF00440">
    <property type="entry name" value="TetR_N"/>
    <property type="match status" value="1"/>
</dbReference>
<dbReference type="Proteomes" id="UP000305202">
    <property type="component" value="Unassembled WGS sequence"/>
</dbReference>
<dbReference type="EMBL" id="SZPQ01000042">
    <property type="protein sequence ID" value="TKI03515.1"/>
    <property type="molecule type" value="Genomic_DNA"/>
</dbReference>
<dbReference type="PRINTS" id="PR00455">
    <property type="entry name" value="HTHTETR"/>
</dbReference>